<accession>D5RM05</accession>
<evidence type="ECO:0000256" key="2">
    <source>
        <dbReference type="ARBA" id="ARBA00035108"/>
    </source>
</evidence>
<dbReference type="InterPro" id="IPR000638">
    <property type="entry name" value="Gas-vesicle_GvpA-like"/>
</dbReference>
<evidence type="ECO:0000313" key="4">
    <source>
        <dbReference type="Proteomes" id="UP000005324"/>
    </source>
</evidence>
<comment type="caution">
    <text evidence="3">The sequence shown here is derived from an EMBL/GenBank/DDBJ whole genome shotgun (WGS) entry which is preliminary data.</text>
</comment>
<protein>
    <submittedName>
        <fullName evidence="3">Gas vesicle protein</fullName>
    </submittedName>
</protein>
<sequence length="61" mass="6436">MPRPPWPGQVDSPQESLVEVLGRLLDIGVVADGHVQLAVAGVDLVRLDLRAMLSAVRPPGA</sequence>
<reference evidence="3 4" key="1">
    <citation type="submission" date="2010-04" db="EMBL/GenBank/DDBJ databases">
        <authorList>
            <person name="Qin X."/>
            <person name="Bachman B."/>
            <person name="Battles P."/>
            <person name="Bell A."/>
            <person name="Bess C."/>
            <person name="Bickham C."/>
            <person name="Chaboub L."/>
            <person name="Chen D."/>
            <person name="Coyle M."/>
            <person name="Deiros D.R."/>
            <person name="Dinh H."/>
            <person name="Forbes L."/>
            <person name="Fowler G."/>
            <person name="Francisco L."/>
            <person name="Fu Q."/>
            <person name="Gubbala S."/>
            <person name="Hale W."/>
            <person name="Han Y."/>
            <person name="Hemphill L."/>
            <person name="Highlander S.K."/>
            <person name="Hirani K."/>
            <person name="Hogues M."/>
            <person name="Jackson L."/>
            <person name="Jakkamsetti A."/>
            <person name="Javaid M."/>
            <person name="Jiang H."/>
            <person name="Korchina V."/>
            <person name="Kovar C."/>
            <person name="Lara F."/>
            <person name="Lee S."/>
            <person name="Mata R."/>
            <person name="Mathew T."/>
            <person name="Moen C."/>
            <person name="Morales K."/>
            <person name="Munidasa M."/>
            <person name="Nazareth L."/>
            <person name="Ngo R."/>
            <person name="Nguyen L."/>
            <person name="Okwuonu G."/>
            <person name="Ongeri F."/>
            <person name="Patil S."/>
            <person name="Petrosino J."/>
            <person name="Pham C."/>
            <person name="Pham P."/>
            <person name="Pu L.-L."/>
            <person name="Puazo M."/>
            <person name="Raj R."/>
            <person name="Reid J."/>
            <person name="Rouhana J."/>
            <person name="Saada N."/>
            <person name="Shang Y."/>
            <person name="Simmons D."/>
            <person name="Thornton R."/>
            <person name="Warren J."/>
            <person name="Weissenberger G."/>
            <person name="Zhang J."/>
            <person name="Zhang L."/>
            <person name="Zhou C."/>
            <person name="Zhu D."/>
            <person name="Muzny D."/>
            <person name="Worley K."/>
            <person name="Gibbs R."/>
        </authorList>
    </citation>
    <scope>NUCLEOTIDE SEQUENCE [LARGE SCALE GENOMIC DNA]</scope>
    <source>
        <strain evidence="3 4">ATCC 49957</strain>
    </source>
</reference>
<evidence type="ECO:0000256" key="1">
    <source>
        <dbReference type="ARBA" id="ARBA00022987"/>
    </source>
</evidence>
<dbReference type="GO" id="GO:0012506">
    <property type="term" value="C:vesicle membrane"/>
    <property type="evidence" value="ECO:0007669"/>
    <property type="project" value="InterPro"/>
</dbReference>
<dbReference type="HOGENOM" id="CLU_209217_0_0_5"/>
<evidence type="ECO:0000313" key="3">
    <source>
        <dbReference type="EMBL" id="EFH11666.1"/>
    </source>
</evidence>
<name>D5RM05_9PROT</name>
<proteinExistence type="predicted"/>
<dbReference type="Pfam" id="PF00741">
    <property type="entry name" value="Gas_vesicle"/>
    <property type="match status" value="1"/>
</dbReference>
<dbReference type="GO" id="GO:0005198">
    <property type="term" value="F:structural molecule activity"/>
    <property type="evidence" value="ECO:0007669"/>
    <property type="project" value="InterPro"/>
</dbReference>
<keyword evidence="1" id="KW-0304">Gas vesicle</keyword>
<organism evidence="3 4">
    <name type="scientific">Pseudoroseomonas cervicalis ATCC 49957</name>
    <dbReference type="NCBI Taxonomy" id="525371"/>
    <lineage>
        <taxon>Bacteria</taxon>
        <taxon>Pseudomonadati</taxon>
        <taxon>Pseudomonadota</taxon>
        <taxon>Alphaproteobacteria</taxon>
        <taxon>Acetobacterales</taxon>
        <taxon>Roseomonadaceae</taxon>
        <taxon>Roseomonas</taxon>
    </lineage>
</organism>
<dbReference type="EMBL" id="ADVL01000340">
    <property type="protein sequence ID" value="EFH11666.1"/>
    <property type="molecule type" value="Genomic_DNA"/>
</dbReference>
<dbReference type="Proteomes" id="UP000005324">
    <property type="component" value="Unassembled WGS sequence"/>
</dbReference>
<dbReference type="GO" id="GO:0031411">
    <property type="term" value="C:gas vesicle"/>
    <property type="evidence" value="ECO:0007669"/>
    <property type="project" value="UniProtKB-SubCell"/>
</dbReference>
<dbReference type="AlphaFoldDB" id="D5RM05"/>
<comment type="subcellular location">
    <subcellularLocation>
        <location evidence="2">Gas vesicle</location>
    </subcellularLocation>
</comment>
<gene>
    <name evidence="3" type="ORF">HMPREF0731_2116</name>
</gene>
<keyword evidence="4" id="KW-1185">Reference proteome</keyword>
<dbReference type="OrthoDB" id="3790311at2"/>